<dbReference type="Pfam" id="PF08280">
    <property type="entry name" value="HTH_Mga"/>
    <property type="match status" value="1"/>
</dbReference>
<comment type="caution">
    <text evidence="5">The sequence shown here is derived from an EMBL/GenBank/DDBJ whole genome shotgun (WGS) entry which is preliminary data.</text>
</comment>
<gene>
    <name evidence="5" type="ORF">AT268_15020</name>
</gene>
<dbReference type="InterPro" id="IPR007737">
    <property type="entry name" value="Mga_HTH"/>
</dbReference>
<feature type="domain" description="M protein trans-acting positive regulator (MGA) HTH" evidence="4">
    <location>
        <begin position="11"/>
        <end position="54"/>
    </location>
</feature>
<dbReference type="RefSeq" id="WP_061663435.1">
    <property type="nucleotide sequence ID" value="NZ_LOMO01000109.1"/>
</dbReference>
<dbReference type="Proteomes" id="UP000075476">
    <property type="component" value="Unassembled WGS sequence"/>
</dbReference>
<evidence type="ECO:0000259" key="4">
    <source>
        <dbReference type="Pfam" id="PF08280"/>
    </source>
</evidence>
<evidence type="ECO:0000259" key="3">
    <source>
        <dbReference type="Pfam" id="PF05043"/>
    </source>
</evidence>
<sequence length="494" mass="59189">MRSLLNNNLRRQLQFLELLYEQDGWHTLGVSAQTLNCSERILRDDIKFINQEFQPFQIETSIKGIMLTYPSQYSIDFIYQKVLSISPEFSFIERIFFDERDHIETIAEELFLSTSTLRRIVTKLNVYLEQYEIHIQTNPCKIIGNEQHIRSIMVQFFYEKYGVTHTPFPNNQLQVLDQLFLYVTKKNQIQLNFPDLIRIRYWTMVNVIRLQHRHMKTISEDFSNPLDVSVFENSPFCQLFQDTFSLDFNHETVYQLFSVFFNHQYAFTYEQLEMMVQQKSNDAWKIVPKISNLLHRLSDKLQVPLQNKQKIILELYNLQTMNYGRSFILHNKRRFFSEHHSHEFSYFVLLLKEELTHFHFHEQFKWDAHIFTETLYILIIHWTNLLQALKQKVPVLYVGIFCDSDMEHTLFIRNIMQYQFGHMIQLSKIDVLHLSSFKQIAKNYDLIITNISGLTDVSTPIICVNTIPFLQDLNKVQKEIFTLIHEKLSKEFDV</sequence>
<proteinExistence type="predicted"/>
<dbReference type="Gene3D" id="3.40.50.2300">
    <property type="match status" value="1"/>
</dbReference>
<dbReference type="InterPro" id="IPR036388">
    <property type="entry name" value="WH-like_DNA-bd_sf"/>
</dbReference>
<name>A0A9X0MFP2_BACCE</name>
<protein>
    <submittedName>
        <fullName evidence="5">Uncharacterized protein</fullName>
    </submittedName>
</protein>
<dbReference type="AlphaFoldDB" id="A0A9X0MFP2"/>
<dbReference type="InterPro" id="IPR050661">
    <property type="entry name" value="BglG_antiterminators"/>
</dbReference>
<dbReference type="EMBL" id="LOMO01000109">
    <property type="protein sequence ID" value="KXY38627.1"/>
    <property type="molecule type" value="Genomic_DNA"/>
</dbReference>
<evidence type="ECO:0000313" key="5">
    <source>
        <dbReference type="EMBL" id="KXY38627.1"/>
    </source>
</evidence>
<keyword evidence="1" id="KW-0805">Transcription regulation</keyword>
<evidence type="ECO:0000256" key="1">
    <source>
        <dbReference type="ARBA" id="ARBA00023015"/>
    </source>
</evidence>
<feature type="domain" description="Mga helix-turn-helix" evidence="3">
    <location>
        <begin position="73"/>
        <end position="157"/>
    </location>
</feature>
<dbReference type="Pfam" id="PF05043">
    <property type="entry name" value="Mga"/>
    <property type="match status" value="1"/>
</dbReference>
<evidence type="ECO:0000256" key="2">
    <source>
        <dbReference type="ARBA" id="ARBA00023163"/>
    </source>
</evidence>
<accession>A0A9X0MFP2</accession>
<evidence type="ECO:0000313" key="6">
    <source>
        <dbReference type="Proteomes" id="UP000075476"/>
    </source>
</evidence>
<reference evidence="5 6" key="1">
    <citation type="submission" date="2015-12" db="EMBL/GenBank/DDBJ databases">
        <title>Bacillus cereus Group isolate.</title>
        <authorList>
            <person name="Kovac J."/>
        </authorList>
    </citation>
    <scope>NUCLEOTIDE SEQUENCE [LARGE SCALE GENOMIC DNA]</scope>
    <source>
        <strain evidence="5 6">FSL K6-0073</strain>
    </source>
</reference>
<organism evidence="5 6">
    <name type="scientific">Bacillus cereus</name>
    <dbReference type="NCBI Taxonomy" id="1396"/>
    <lineage>
        <taxon>Bacteria</taxon>
        <taxon>Bacillati</taxon>
        <taxon>Bacillota</taxon>
        <taxon>Bacilli</taxon>
        <taxon>Bacillales</taxon>
        <taxon>Bacillaceae</taxon>
        <taxon>Bacillus</taxon>
        <taxon>Bacillus cereus group</taxon>
    </lineage>
</organism>
<dbReference type="PANTHER" id="PTHR30185:SF18">
    <property type="entry name" value="TRANSCRIPTIONAL REGULATOR MTLR"/>
    <property type="match status" value="1"/>
</dbReference>
<keyword evidence="2" id="KW-0804">Transcription</keyword>
<dbReference type="Gene3D" id="1.10.10.10">
    <property type="entry name" value="Winged helix-like DNA-binding domain superfamily/Winged helix DNA-binding domain"/>
    <property type="match status" value="1"/>
</dbReference>
<dbReference type="PANTHER" id="PTHR30185">
    <property type="entry name" value="CRYPTIC BETA-GLUCOSIDE BGL OPERON ANTITERMINATOR"/>
    <property type="match status" value="1"/>
</dbReference>
<dbReference type="InterPro" id="IPR013199">
    <property type="entry name" value="HTH_Mga_DNA-bd_dom"/>
</dbReference>